<dbReference type="Proteomes" id="UP000652761">
    <property type="component" value="Unassembled WGS sequence"/>
</dbReference>
<gene>
    <name evidence="1" type="ORF">Taro_027580</name>
</gene>
<proteinExistence type="predicted"/>
<keyword evidence="2" id="KW-1185">Reference proteome</keyword>
<dbReference type="AlphaFoldDB" id="A0A843VKJ3"/>
<organism evidence="1 2">
    <name type="scientific">Colocasia esculenta</name>
    <name type="common">Wild taro</name>
    <name type="synonym">Arum esculentum</name>
    <dbReference type="NCBI Taxonomy" id="4460"/>
    <lineage>
        <taxon>Eukaryota</taxon>
        <taxon>Viridiplantae</taxon>
        <taxon>Streptophyta</taxon>
        <taxon>Embryophyta</taxon>
        <taxon>Tracheophyta</taxon>
        <taxon>Spermatophyta</taxon>
        <taxon>Magnoliopsida</taxon>
        <taxon>Liliopsida</taxon>
        <taxon>Araceae</taxon>
        <taxon>Aroideae</taxon>
        <taxon>Colocasieae</taxon>
        <taxon>Colocasia</taxon>
    </lineage>
</organism>
<name>A0A843VKJ3_COLES</name>
<protein>
    <submittedName>
        <fullName evidence="1">Uncharacterized protein</fullName>
    </submittedName>
</protein>
<accession>A0A843VKJ3</accession>
<comment type="caution">
    <text evidence="1">The sequence shown here is derived from an EMBL/GenBank/DDBJ whole genome shotgun (WGS) entry which is preliminary data.</text>
</comment>
<reference evidence="1" key="1">
    <citation type="submission" date="2017-07" db="EMBL/GenBank/DDBJ databases">
        <title>Taro Niue Genome Assembly and Annotation.</title>
        <authorList>
            <person name="Atibalentja N."/>
            <person name="Keating K."/>
            <person name="Fields C.J."/>
        </authorList>
    </citation>
    <scope>NUCLEOTIDE SEQUENCE</scope>
    <source>
        <strain evidence="1">Niue_2</strain>
        <tissue evidence="1">Leaf</tissue>
    </source>
</reference>
<evidence type="ECO:0000313" key="2">
    <source>
        <dbReference type="Proteomes" id="UP000652761"/>
    </source>
</evidence>
<evidence type="ECO:0000313" key="1">
    <source>
        <dbReference type="EMBL" id="MQL94917.1"/>
    </source>
</evidence>
<sequence length="133" mass="14644">MSWRRCPLPLLSLLPLSSPPPAVLRLPLSPLCVSGEEEGHAHVPGVVELAWSEEEVANLMWIGSPSWFVDSIYYFSMLPSPVWSVCGVWVALGWSIPWVYLSTRVTTTVHVATPEEASTWSVATLSRPVASSR</sequence>
<dbReference type="EMBL" id="NMUH01001729">
    <property type="protein sequence ID" value="MQL94917.1"/>
    <property type="molecule type" value="Genomic_DNA"/>
</dbReference>